<name>A0A8X6QWX7_NEPPI</name>
<dbReference type="EMBL" id="BMAW01038401">
    <property type="protein sequence ID" value="GFU52021.1"/>
    <property type="molecule type" value="Genomic_DNA"/>
</dbReference>
<dbReference type="AlphaFoldDB" id="A0A8X6QWX7"/>
<organism evidence="1 2">
    <name type="scientific">Nephila pilipes</name>
    <name type="common">Giant wood spider</name>
    <name type="synonym">Nephila maculata</name>
    <dbReference type="NCBI Taxonomy" id="299642"/>
    <lineage>
        <taxon>Eukaryota</taxon>
        <taxon>Metazoa</taxon>
        <taxon>Ecdysozoa</taxon>
        <taxon>Arthropoda</taxon>
        <taxon>Chelicerata</taxon>
        <taxon>Arachnida</taxon>
        <taxon>Araneae</taxon>
        <taxon>Araneomorphae</taxon>
        <taxon>Entelegynae</taxon>
        <taxon>Araneoidea</taxon>
        <taxon>Nephilidae</taxon>
        <taxon>Nephila</taxon>
    </lineage>
</organism>
<evidence type="ECO:0000313" key="1">
    <source>
        <dbReference type="EMBL" id="GFU52021.1"/>
    </source>
</evidence>
<dbReference type="Proteomes" id="UP000887013">
    <property type="component" value="Unassembled WGS sequence"/>
</dbReference>
<proteinExistence type="predicted"/>
<gene>
    <name evidence="1" type="ORF">NPIL_437031</name>
</gene>
<sequence>MDRFVLRGRVICLEGVRCQLCCDCYCYCCTSPPPCVVVFHLPSVTSASSCWRSLNECYGLLQGGRERSISIRENCVVKTLPALLGFRYFRAFAYHSIPGIERKTKAVRGKIRGGLFFDSGSLELGSSCLDFVGTINDPLSNKVIRLV</sequence>
<protein>
    <submittedName>
        <fullName evidence="1">Uncharacterized protein</fullName>
    </submittedName>
</protein>
<evidence type="ECO:0000313" key="2">
    <source>
        <dbReference type="Proteomes" id="UP000887013"/>
    </source>
</evidence>
<keyword evidence="2" id="KW-1185">Reference proteome</keyword>
<reference evidence="1" key="1">
    <citation type="submission" date="2020-08" db="EMBL/GenBank/DDBJ databases">
        <title>Multicomponent nature underlies the extraordinary mechanical properties of spider dragline silk.</title>
        <authorList>
            <person name="Kono N."/>
            <person name="Nakamura H."/>
            <person name="Mori M."/>
            <person name="Yoshida Y."/>
            <person name="Ohtoshi R."/>
            <person name="Malay A.D."/>
            <person name="Moran D.A.P."/>
            <person name="Tomita M."/>
            <person name="Numata K."/>
            <person name="Arakawa K."/>
        </authorList>
    </citation>
    <scope>NUCLEOTIDE SEQUENCE</scope>
</reference>
<comment type="caution">
    <text evidence="1">The sequence shown here is derived from an EMBL/GenBank/DDBJ whole genome shotgun (WGS) entry which is preliminary data.</text>
</comment>
<accession>A0A8X6QWX7</accession>